<dbReference type="OrthoDB" id="9784166at2"/>
<dbReference type="Proteomes" id="UP000095765">
    <property type="component" value="Unassembled WGS sequence"/>
</dbReference>
<evidence type="ECO:0000313" key="3">
    <source>
        <dbReference type="EMBL" id="OUP67909.1"/>
    </source>
</evidence>
<dbReference type="EMBL" id="NFKP01000024">
    <property type="protein sequence ID" value="OUP67909.1"/>
    <property type="molecule type" value="Genomic_DNA"/>
</dbReference>
<dbReference type="PANTHER" id="PTHR11735">
    <property type="entry name" value="TRNA N6-ADENOSINE THREONYLCARBAMOYLTRANSFERASE"/>
    <property type="match status" value="1"/>
</dbReference>
<organism evidence="2 5">
    <name type="scientific">Anaerotruncus colihominis</name>
    <dbReference type="NCBI Taxonomy" id="169435"/>
    <lineage>
        <taxon>Bacteria</taxon>
        <taxon>Bacillati</taxon>
        <taxon>Bacillota</taxon>
        <taxon>Clostridia</taxon>
        <taxon>Eubacteriales</taxon>
        <taxon>Oscillospiraceae</taxon>
        <taxon>Anaerotruncus</taxon>
    </lineage>
</organism>
<dbReference type="Proteomes" id="UP000196386">
    <property type="component" value="Unassembled WGS sequence"/>
</dbReference>
<dbReference type="RefSeq" id="WP_024729604.1">
    <property type="nucleotide sequence ID" value="NZ_CABIWA010000005.1"/>
</dbReference>
<dbReference type="NCBIfam" id="TIGR03725">
    <property type="entry name" value="T6A_YeaZ"/>
    <property type="match status" value="1"/>
</dbReference>
<dbReference type="Pfam" id="PF00814">
    <property type="entry name" value="TsaD"/>
    <property type="match status" value="1"/>
</dbReference>
<name>A0A174SBL8_9FIRM</name>
<protein>
    <submittedName>
        <fullName evidence="2">UGMP family protein</fullName>
    </submittedName>
    <submittedName>
        <fullName evidence="3">tRNA (Adenosine(37)-N6)-threonylcarbamoyltransferase complex dimerization subunit type 1 TsaB</fullName>
    </submittedName>
</protein>
<reference evidence="6" key="2">
    <citation type="submission" date="2017-04" db="EMBL/GenBank/DDBJ databases">
        <title>Function of individual gut microbiota members based on whole genome sequencing of pure cultures obtained from chicken caecum.</title>
        <authorList>
            <person name="Medvecky M."/>
            <person name="Cejkova D."/>
            <person name="Polansky O."/>
            <person name="Karasova D."/>
            <person name="Kubasova T."/>
            <person name="Cizek A."/>
            <person name="Rychlik I."/>
        </authorList>
    </citation>
    <scope>NUCLEOTIDE SEQUENCE [LARGE SCALE GENOMIC DNA]</scope>
    <source>
        <strain evidence="6">An175</strain>
    </source>
</reference>
<dbReference type="SUPFAM" id="SSF53067">
    <property type="entry name" value="Actin-like ATPase domain"/>
    <property type="match status" value="2"/>
</dbReference>
<dbReference type="PANTHER" id="PTHR11735:SF11">
    <property type="entry name" value="TRNA THREONYLCARBAMOYLADENOSINE BIOSYNTHESIS PROTEIN TSAB"/>
    <property type="match status" value="1"/>
</dbReference>
<dbReference type="CDD" id="cd24032">
    <property type="entry name" value="ASKHA_NBD_TsaB"/>
    <property type="match status" value="1"/>
</dbReference>
<reference evidence="3" key="3">
    <citation type="journal article" date="2018" name="BMC Genomics">
        <title>Whole genome sequencing and function prediction of 133 gut anaerobes isolated from chicken caecum in pure cultures.</title>
        <authorList>
            <person name="Medvecky M."/>
            <person name="Cejkova D."/>
            <person name="Polansky O."/>
            <person name="Karasova D."/>
            <person name="Kubasova T."/>
            <person name="Cizek A."/>
            <person name="Rychlik I."/>
        </authorList>
    </citation>
    <scope>NUCLEOTIDE SEQUENCE</scope>
    <source>
        <strain evidence="3">An175</strain>
    </source>
</reference>
<dbReference type="GeneID" id="72464137"/>
<proteinExistence type="predicted"/>
<dbReference type="Gene3D" id="3.30.420.40">
    <property type="match status" value="2"/>
</dbReference>
<keyword evidence="3" id="KW-0808">Transferase</keyword>
<reference evidence="4 7" key="4">
    <citation type="submission" date="2018-08" db="EMBL/GenBank/DDBJ databases">
        <title>A genome reference for cultivated species of the human gut microbiota.</title>
        <authorList>
            <person name="Zou Y."/>
            <person name="Xue W."/>
            <person name="Luo G."/>
        </authorList>
    </citation>
    <scope>NUCLEOTIDE SEQUENCE [LARGE SCALE GENOMIC DNA]</scope>
    <source>
        <strain evidence="4 7">TF05-12AC</strain>
    </source>
</reference>
<evidence type="ECO:0000313" key="6">
    <source>
        <dbReference type="Proteomes" id="UP000196386"/>
    </source>
</evidence>
<dbReference type="EMBL" id="QVME01000002">
    <property type="protein sequence ID" value="RGE68973.1"/>
    <property type="molecule type" value="Genomic_DNA"/>
</dbReference>
<dbReference type="GO" id="GO:0016740">
    <property type="term" value="F:transferase activity"/>
    <property type="evidence" value="ECO:0007669"/>
    <property type="project" value="UniProtKB-KW"/>
</dbReference>
<evidence type="ECO:0000313" key="4">
    <source>
        <dbReference type="EMBL" id="RGE68973.1"/>
    </source>
</evidence>
<evidence type="ECO:0000313" key="7">
    <source>
        <dbReference type="Proteomes" id="UP000260828"/>
    </source>
</evidence>
<dbReference type="AlphaFoldDB" id="A0A174SBL8"/>
<feature type="domain" description="Gcp-like" evidence="1">
    <location>
        <begin position="34"/>
        <end position="148"/>
    </location>
</feature>
<reference evidence="2 5" key="1">
    <citation type="submission" date="2015-09" db="EMBL/GenBank/DDBJ databases">
        <authorList>
            <consortium name="Pathogen Informatics"/>
        </authorList>
    </citation>
    <scope>NUCLEOTIDE SEQUENCE [LARGE SCALE GENOMIC DNA]</scope>
    <source>
        <strain evidence="2 5">2789STDY5834939</strain>
    </source>
</reference>
<dbReference type="InterPro" id="IPR043129">
    <property type="entry name" value="ATPase_NBD"/>
</dbReference>
<dbReference type="InterPro" id="IPR022496">
    <property type="entry name" value="T6A_TsaB"/>
</dbReference>
<dbReference type="GO" id="GO:0002949">
    <property type="term" value="P:tRNA threonylcarbamoyladenosine modification"/>
    <property type="evidence" value="ECO:0007669"/>
    <property type="project" value="InterPro"/>
</dbReference>
<accession>A0A174SBL8</accession>
<evidence type="ECO:0000313" key="5">
    <source>
        <dbReference type="Proteomes" id="UP000095765"/>
    </source>
</evidence>
<dbReference type="EMBL" id="CZBE01000018">
    <property type="protein sequence ID" value="CUP95164.1"/>
    <property type="molecule type" value="Genomic_DNA"/>
</dbReference>
<dbReference type="InterPro" id="IPR000905">
    <property type="entry name" value="Gcp-like_dom"/>
</dbReference>
<evidence type="ECO:0000259" key="1">
    <source>
        <dbReference type="Pfam" id="PF00814"/>
    </source>
</evidence>
<dbReference type="Proteomes" id="UP000260828">
    <property type="component" value="Unassembled WGS sequence"/>
</dbReference>
<evidence type="ECO:0000313" key="2">
    <source>
        <dbReference type="EMBL" id="CUP95164.1"/>
    </source>
</evidence>
<sequence length="240" mass="25393">MRILAVDTSSQSASCALTEDGRLLGECFTNVRLTHSQTLMPMIEGLFAQTQTSIESVDLFAVTEGPGSFTGLRIGLSAVKGMAHALGRACVGISTLEALAWNLCGIPCVVAPVLDARCNQVYTALFRWTDNGLERLFADEAIALDTLAERLENLETPLFLVGDGAQMCYNKLNGRLQSLRLPTPALLYARASSAALAAAQRAATAVPPAALAPVYLRLPQAERERLAKAGGAPSSGREGC</sequence>
<gene>
    <name evidence="2" type="primary">ydiC</name>
    <name evidence="4" type="synonym">tsaB</name>
    <name evidence="3" type="ORF">B5F11_15735</name>
    <name evidence="4" type="ORF">DXC40_06710</name>
    <name evidence="2" type="ORF">ERS852551_02522</name>
</gene>
<dbReference type="GO" id="GO:0005829">
    <property type="term" value="C:cytosol"/>
    <property type="evidence" value="ECO:0007669"/>
    <property type="project" value="TreeGrafter"/>
</dbReference>